<accession>A0A6P8KWS7</accession>
<evidence type="ECO:0000313" key="2">
    <source>
        <dbReference type="Proteomes" id="UP000515162"/>
    </source>
</evidence>
<evidence type="ECO:0000313" key="3">
    <source>
        <dbReference type="RefSeq" id="XP_033173618.1"/>
    </source>
</evidence>
<dbReference type="AlphaFoldDB" id="A0A6P8KWS7"/>
<protein>
    <submittedName>
        <fullName evidence="3">Major surface trophozoite antigen 11</fullName>
    </submittedName>
</protein>
<evidence type="ECO:0000256" key="1">
    <source>
        <dbReference type="SAM" id="SignalP"/>
    </source>
</evidence>
<dbReference type="PANTHER" id="PTHR21721">
    <property type="entry name" value="GH09876P-RELATED"/>
    <property type="match status" value="1"/>
</dbReference>
<sequence length="426" mass="44352">MAMREYSLCMIVIAAFIASQLDSTLALQCYSCTSTTNDTGNCLTSPSTQTSTACETECYTQITAGTLTRGCLTTGTACTLPSCSTCNTDNCNVNLVCQECLGEENCATTNVTLTQYNAVCPKIGQVCVNQLNGNQVTRQCGDPCAAGTESTCSSCAASLCNVGLFPANRRQCYNCTGENCNAVLNTLVAGCSQIDAGCFTTGTSASNMTRGCTSATTEIKCASGSTDPSCLVCNSDFCNSPTYEREAGSCIICENCAAQQVATDAKSCGQAKYNQEVGCYTMTSGTNVSRGCLNTLESGCSTTNACTSCSENGCNVAAGEFKCITCISNEVTGCWSASSPDTLPVVDCPNGTCYSGVWNELGVRGCFTAASLQMQYQCNAKVEVYQCDTCTESMCNKLPFNGAGALRHVGVVGMLMGVVIALRSAL</sequence>
<organism evidence="2 3">
    <name type="scientific">Drosophila mauritiana</name>
    <name type="common">Fruit fly</name>
    <dbReference type="NCBI Taxonomy" id="7226"/>
    <lineage>
        <taxon>Eukaryota</taxon>
        <taxon>Metazoa</taxon>
        <taxon>Ecdysozoa</taxon>
        <taxon>Arthropoda</taxon>
        <taxon>Hexapoda</taxon>
        <taxon>Insecta</taxon>
        <taxon>Pterygota</taxon>
        <taxon>Neoptera</taxon>
        <taxon>Endopterygota</taxon>
        <taxon>Diptera</taxon>
        <taxon>Brachycera</taxon>
        <taxon>Muscomorpha</taxon>
        <taxon>Ephydroidea</taxon>
        <taxon>Drosophilidae</taxon>
        <taxon>Drosophila</taxon>
        <taxon>Sophophora</taxon>
    </lineage>
</organism>
<gene>
    <name evidence="3" type="primary">LOC117150712</name>
</gene>
<dbReference type="GeneID" id="117150712"/>
<dbReference type="Proteomes" id="UP000515162">
    <property type="component" value="Chromosome 2L"/>
</dbReference>
<keyword evidence="1" id="KW-0732">Signal</keyword>
<proteinExistence type="predicted"/>
<keyword evidence="2" id="KW-1185">Reference proteome</keyword>
<feature type="chain" id="PRO_5028021663" evidence="1">
    <location>
        <begin position="27"/>
        <end position="426"/>
    </location>
</feature>
<feature type="signal peptide" evidence="1">
    <location>
        <begin position="1"/>
        <end position="26"/>
    </location>
</feature>
<reference evidence="3" key="1">
    <citation type="submission" date="2025-08" db="UniProtKB">
        <authorList>
            <consortium name="RefSeq"/>
        </authorList>
    </citation>
    <scope>IDENTIFICATION</scope>
    <source>
        <strain evidence="3">Mau12</strain>
        <tissue evidence="3">Whole Body</tissue>
    </source>
</reference>
<dbReference type="RefSeq" id="XP_033173618.1">
    <property type="nucleotide sequence ID" value="XM_033317727.1"/>
</dbReference>
<name>A0A6P8KWS7_DROMA</name>